<gene>
    <name evidence="2" type="ORF">AVEN_155957_1</name>
</gene>
<keyword evidence="3" id="KW-1185">Reference proteome</keyword>
<dbReference type="Proteomes" id="UP000499080">
    <property type="component" value="Unassembled WGS sequence"/>
</dbReference>
<organism evidence="2 3">
    <name type="scientific">Araneus ventricosus</name>
    <name type="common">Orbweaver spider</name>
    <name type="synonym">Epeira ventricosa</name>
    <dbReference type="NCBI Taxonomy" id="182803"/>
    <lineage>
        <taxon>Eukaryota</taxon>
        <taxon>Metazoa</taxon>
        <taxon>Ecdysozoa</taxon>
        <taxon>Arthropoda</taxon>
        <taxon>Chelicerata</taxon>
        <taxon>Arachnida</taxon>
        <taxon>Araneae</taxon>
        <taxon>Araneomorphae</taxon>
        <taxon>Entelegynae</taxon>
        <taxon>Araneoidea</taxon>
        <taxon>Araneidae</taxon>
        <taxon>Araneus</taxon>
    </lineage>
</organism>
<accession>A0A4Y2GUX2</accession>
<evidence type="ECO:0000256" key="1">
    <source>
        <dbReference type="SAM" id="MobiDB-lite"/>
    </source>
</evidence>
<comment type="caution">
    <text evidence="2">The sequence shown here is derived from an EMBL/GenBank/DDBJ whole genome shotgun (WGS) entry which is preliminary data.</text>
</comment>
<name>A0A4Y2GUX2_ARAVE</name>
<reference evidence="2 3" key="1">
    <citation type="journal article" date="2019" name="Sci. Rep.">
        <title>Orb-weaving spider Araneus ventricosus genome elucidates the spidroin gene catalogue.</title>
        <authorList>
            <person name="Kono N."/>
            <person name="Nakamura H."/>
            <person name="Ohtoshi R."/>
            <person name="Moran D.A.P."/>
            <person name="Shinohara A."/>
            <person name="Yoshida Y."/>
            <person name="Fujiwara M."/>
            <person name="Mori M."/>
            <person name="Tomita M."/>
            <person name="Arakawa K."/>
        </authorList>
    </citation>
    <scope>NUCLEOTIDE SEQUENCE [LARGE SCALE GENOMIC DNA]</scope>
</reference>
<dbReference type="EMBL" id="BGPR01001554">
    <property type="protein sequence ID" value="GBM56615.1"/>
    <property type="molecule type" value="Genomic_DNA"/>
</dbReference>
<feature type="region of interest" description="Disordered" evidence="1">
    <location>
        <begin position="14"/>
        <end position="34"/>
    </location>
</feature>
<sequence>MGKIIKDLKTALSDDEDDALAGTPSPSFCDTPARGHLTDTQDLMCNRPTRRYKPVYTVDLQWNRVWNFLPSGPEAKTLPLGHRCPDLRLDDEKNT</sequence>
<protein>
    <submittedName>
        <fullName evidence="2">Uncharacterized protein</fullName>
    </submittedName>
</protein>
<evidence type="ECO:0000313" key="2">
    <source>
        <dbReference type="EMBL" id="GBM56615.1"/>
    </source>
</evidence>
<proteinExistence type="predicted"/>
<dbReference type="AlphaFoldDB" id="A0A4Y2GUX2"/>
<evidence type="ECO:0000313" key="3">
    <source>
        <dbReference type="Proteomes" id="UP000499080"/>
    </source>
</evidence>